<evidence type="ECO:0000313" key="4">
    <source>
        <dbReference type="Proteomes" id="UP001601303"/>
    </source>
</evidence>
<dbReference type="InterPro" id="IPR052158">
    <property type="entry name" value="INH-QAR"/>
</dbReference>
<feature type="region of interest" description="Disordered" evidence="1">
    <location>
        <begin position="96"/>
        <end position="129"/>
    </location>
</feature>
<dbReference type="InterPro" id="IPR002818">
    <property type="entry name" value="DJ-1/PfpI"/>
</dbReference>
<dbReference type="PANTHER" id="PTHR43130">
    <property type="entry name" value="ARAC-FAMILY TRANSCRIPTIONAL REGULATOR"/>
    <property type="match status" value="1"/>
</dbReference>
<dbReference type="Gene3D" id="3.40.50.880">
    <property type="match status" value="1"/>
</dbReference>
<dbReference type="RefSeq" id="WP_388109118.1">
    <property type="nucleotide sequence ID" value="NZ_JBIAHM010000008.1"/>
</dbReference>
<sequence length="129" mass="13783">MSVCSGAFALAATGLLDGRPAMTHWRVSDQLQRRCPSIEVQPNRMFVDDGDILTSAGVTAGIDLCLHLIRIDHGAAAFERKGAAGLAHLGAPLSQRDRGLTHGMADRRTRRPRANCWKPPRSPSNGSGG</sequence>
<dbReference type="InterPro" id="IPR029062">
    <property type="entry name" value="Class_I_gatase-like"/>
</dbReference>
<feature type="compositionally biased region" description="Basic and acidic residues" evidence="1">
    <location>
        <begin position="96"/>
        <end position="107"/>
    </location>
</feature>
<reference evidence="3 4" key="1">
    <citation type="submission" date="2024-10" db="EMBL/GenBank/DDBJ databases">
        <title>The Natural Products Discovery Center: Release of the First 8490 Sequenced Strains for Exploring Actinobacteria Biosynthetic Diversity.</title>
        <authorList>
            <person name="Kalkreuter E."/>
            <person name="Kautsar S.A."/>
            <person name="Yang D."/>
            <person name="Bader C.D."/>
            <person name="Teijaro C.N."/>
            <person name="Fluegel L."/>
            <person name="Davis C.M."/>
            <person name="Simpson J.R."/>
            <person name="Lauterbach L."/>
            <person name="Steele A.D."/>
            <person name="Gui C."/>
            <person name="Meng S."/>
            <person name="Li G."/>
            <person name="Viehrig K."/>
            <person name="Ye F."/>
            <person name="Su P."/>
            <person name="Kiefer A.F."/>
            <person name="Nichols A."/>
            <person name="Cepeda A.J."/>
            <person name="Yan W."/>
            <person name="Fan B."/>
            <person name="Jiang Y."/>
            <person name="Adhikari A."/>
            <person name="Zheng C.-J."/>
            <person name="Schuster L."/>
            <person name="Cowan T.M."/>
            <person name="Smanski M.J."/>
            <person name="Chevrette M.G."/>
            <person name="De Carvalho L.P.S."/>
            <person name="Shen B."/>
        </authorList>
    </citation>
    <scope>NUCLEOTIDE SEQUENCE [LARGE SCALE GENOMIC DNA]</scope>
    <source>
        <strain evidence="3 4">NPDC006488</strain>
    </source>
</reference>
<dbReference type="Proteomes" id="UP001601303">
    <property type="component" value="Unassembled WGS sequence"/>
</dbReference>
<dbReference type="SUPFAM" id="SSF52317">
    <property type="entry name" value="Class I glutamine amidotransferase-like"/>
    <property type="match status" value="1"/>
</dbReference>
<evidence type="ECO:0000259" key="2">
    <source>
        <dbReference type="Pfam" id="PF01965"/>
    </source>
</evidence>
<dbReference type="EMBL" id="JBIAHM010000008">
    <property type="protein sequence ID" value="MFE9601695.1"/>
    <property type="molecule type" value="Genomic_DNA"/>
</dbReference>
<dbReference type="PANTHER" id="PTHR43130:SF3">
    <property type="entry name" value="HTH-TYPE TRANSCRIPTIONAL REGULATOR RV1931C"/>
    <property type="match status" value="1"/>
</dbReference>
<proteinExistence type="predicted"/>
<gene>
    <name evidence="3" type="ORF">ACFYNQ_24405</name>
</gene>
<keyword evidence="4" id="KW-1185">Reference proteome</keyword>
<organism evidence="3 4">
    <name type="scientific">Streptomyces hokutonensis</name>
    <dbReference type="NCBI Taxonomy" id="1306990"/>
    <lineage>
        <taxon>Bacteria</taxon>
        <taxon>Bacillati</taxon>
        <taxon>Actinomycetota</taxon>
        <taxon>Actinomycetes</taxon>
        <taxon>Kitasatosporales</taxon>
        <taxon>Streptomycetaceae</taxon>
        <taxon>Streptomyces</taxon>
    </lineage>
</organism>
<feature type="domain" description="DJ-1/PfpI" evidence="2">
    <location>
        <begin position="2"/>
        <end position="70"/>
    </location>
</feature>
<dbReference type="Pfam" id="PF01965">
    <property type="entry name" value="DJ-1_PfpI"/>
    <property type="match status" value="1"/>
</dbReference>
<comment type="caution">
    <text evidence="3">The sequence shown here is derived from an EMBL/GenBank/DDBJ whole genome shotgun (WGS) entry which is preliminary data.</text>
</comment>
<evidence type="ECO:0000256" key="1">
    <source>
        <dbReference type="SAM" id="MobiDB-lite"/>
    </source>
</evidence>
<name>A0ABW6M6C5_9ACTN</name>
<protein>
    <submittedName>
        <fullName evidence="3">DJ-1/PfpI family protein</fullName>
    </submittedName>
</protein>
<accession>A0ABW6M6C5</accession>
<evidence type="ECO:0000313" key="3">
    <source>
        <dbReference type="EMBL" id="MFE9601695.1"/>
    </source>
</evidence>